<dbReference type="Proteomes" id="UP000280368">
    <property type="component" value="Unassembled WGS sequence"/>
</dbReference>
<dbReference type="Pfam" id="PF14897">
    <property type="entry name" value="EpsG"/>
    <property type="match status" value="1"/>
</dbReference>
<feature type="transmembrane region" description="Helical" evidence="1">
    <location>
        <begin position="266"/>
        <end position="286"/>
    </location>
</feature>
<reference evidence="2 3" key="1">
    <citation type="submission" date="2018-10" db="EMBL/GenBank/DDBJ databases">
        <title>Genomic Encyclopedia of Archaeal and Bacterial Type Strains, Phase II (KMG-II): from individual species to whole genera.</title>
        <authorList>
            <person name="Goeker M."/>
        </authorList>
    </citation>
    <scope>NUCLEOTIDE SEQUENCE [LARGE SCALE GENOMIC DNA]</scope>
    <source>
        <strain evidence="2 3">DSM 19727</strain>
    </source>
</reference>
<name>A0A3L9ZRD6_9FLAO</name>
<keyword evidence="2" id="KW-0808">Transferase</keyword>
<comment type="caution">
    <text evidence="2">The sequence shown here is derived from an EMBL/GenBank/DDBJ whole genome shotgun (WGS) entry which is preliminary data.</text>
</comment>
<evidence type="ECO:0000313" key="3">
    <source>
        <dbReference type="Proteomes" id="UP000280368"/>
    </source>
</evidence>
<keyword evidence="3" id="KW-1185">Reference proteome</keyword>
<feature type="transmembrane region" description="Helical" evidence="1">
    <location>
        <begin position="115"/>
        <end position="141"/>
    </location>
</feature>
<gene>
    <name evidence="2" type="ORF">BC961_2167</name>
</gene>
<dbReference type="EMBL" id="REFH01000010">
    <property type="protein sequence ID" value="RMA74837.1"/>
    <property type="molecule type" value="Genomic_DNA"/>
</dbReference>
<feature type="transmembrane region" description="Helical" evidence="1">
    <location>
        <begin position="317"/>
        <end position="336"/>
    </location>
</feature>
<dbReference type="InterPro" id="IPR049458">
    <property type="entry name" value="EpsG-like"/>
</dbReference>
<keyword evidence="1" id="KW-0472">Membrane</keyword>
<dbReference type="OrthoDB" id="6631730at2"/>
<accession>A0A3L9ZRD6</accession>
<feature type="transmembrane region" description="Helical" evidence="1">
    <location>
        <begin position="86"/>
        <end position="103"/>
    </location>
</feature>
<feature type="transmembrane region" description="Helical" evidence="1">
    <location>
        <begin position="153"/>
        <end position="175"/>
    </location>
</feature>
<keyword evidence="1" id="KW-1133">Transmembrane helix</keyword>
<evidence type="ECO:0000313" key="2">
    <source>
        <dbReference type="EMBL" id="RMA74837.1"/>
    </source>
</evidence>
<dbReference type="RefSeq" id="WP_121925796.1">
    <property type="nucleotide sequence ID" value="NZ_CBCSGA010000004.1"/>
</dbReference>
<dbReference type="AlphaFoldDB" id="A0A3L9ZRD6"/>
<proteinExistence type="predicted"/>
<protein>
    <submittedName>
        <fullName evidence="2">EpsG-like putative glucosyltransferase</fullName>
    </submittedName>
</protein>
<organism evidence="2 3">
    <name type="scientific">Flavobacterium weaverense</name>
    <dbReference type="NCBI Taxonomy" id="271156"/>
    <lineage>
        <taxon>Bacteria</taxon>
        <taxon>Pseudomonadati</taxon>
        <taxon>Bacteroidota</taxon>
        <taxon>Flavobacteriia</taxon>
        <taxon>Flavobacteriales</taxon>
        <taxon>Flavobacteriaceae</taxon>
        <taxon>Flavobacterium</taxon>
    </lineage>
</organism>
<feature type="transmembrane region" description="Helical" evidence="1">
    <location>
        <begin position="187"/>
        <end position="210"/>
    </location>
</feature>
<dbReference type="GO" id="GO:0016740">
    <property type="term" value="F:transferase activity"/>
    <property type="evidence" value="ECO:0007669"/>
    <property type="project" value="UniProtKB-KW"/>
</dbReference>
<feature type="transmembrane region" description="Helical" evidence="1">
    <location>
        <begin position="29"/>
        <end position="47"/>
    </location>
</feature>
<keyword evidence="1" id="KW-0812">Transmembrane</keyword>
<sequence>MWVYFLLFFLILFFGAFYKYKLTKSSVWFFWILGFILFFITAFRAEGVDNDYVTYLMAITENWGIREPAFTFISYLSYNLLGSTKLVFVIFAALIIPLLFFGLKGIARFFYLSLLIYYSFYFSVYGFNAIRAGVGIGLFFFALKYWIQRKKKVVFFFLTLASLFHFSFVIFFPLYFLVKDDSKHLKIFIGLIPIAYLAYFVKLDVLSLLLMIPFPQLQQLVILYDEVGKDVVANANVFGFLILIRLLILFWLVIYREFLASRFDGFYIYLKLYSIGFFFFIFFSGFKSGAFRTAELFWVNECLLLPMFVVLFNPRWFGTLILILLCVCMMFFTYILSDFLRPFNFNFDL</sequence>
<feature type="transmembrane region" description="Helical" evidence="1">
    <location>
        <begin position="231"/>
        <end position="254"/>
    </location>
</feature>
<evidence type="ECO:0000256" key="1">
    <source>
        <dbReference type="SAM" id="Phobius"/>
    </source>
</evidence>